<dbReference type="Proteomes" id="UP001610446">
    <property type="component" value="Unassembled WGS sequence"/>
</dbReference>
<dbReference type="EMBL" id="JBFXLU010000219">
    <property type="protein sequence ID" value="KAL2834630.1"/>
    <property type="molecule type" value="Genomic_DNA"/>
</dbReference>
<comment type="caution">
    <text evidence="1">The sequence shown here is derived from an EMBL/GenBank/DDBJ whole genome shotgun (WGS) entry which is preliminary data.</text>
</comment>
<proteinExistence type="predicted"/>
<evidence type="ECO:0000313" key="1">
    <source>
        <dbReference type="EMBL" id="KAL2834630.1"/>
    </source>
</evidence>
<gene>
    <name evidence="1" type="ORF">BJY01DRAFT_252999</name>
</gene>
<protein>
    <submittedName>
        <fullName evidence="1">Uncharacterized protein</fullName>
    </submittedName>
</protein>
<keyword evidence="2" id="KW-1185">Reference proteome</keyword>
<organism evidence="1 2">
    <name type="scientific">Aspergillus pseudoustus</name>
    <dbReference type="NCBI Taxonomy" id="1810923"/>
    <lineage>
        <taxon>Eukaryota</taxon>
        <taxon>Fungi</taxon>
        <taxon>Dikarya</taxon>
        <taxon>Ascomycota</taxon>
        <taxon>Pezizomycotina</taxon>
        <taxon>Eurotiomycetes</taxon>
        <taxon>Eurotiomycetidae</taxon>
        <taxon>Eurotiales</taxon>
        <taxon>Aspergillaceae</taxon>
        <taxon>Aspergillus</taxon>
        <taxon>Aspergillus subgen. Nidulantes</taxon>
    </lineage>
</organism>
<name>A0ABR4J3P6_9EURO</name>
<accession>A0ABR4J3P6</accession>
<reference evidence="1 2" key="1">
    <citation type="submission" date="2024-07" db="EMBL/GenBank/DDBJ databases">
        <title>Section-level genome sequencing and comparative genomics of Aspergillus sections Usti and Cavernicolus.</title>
        <authorList>
            <consortium name="Lawrence Berkeley National Laboratory"/>
            <person name="Nybo J.L."/>
            <person name="Vesth T.C."/>
            <person name="Theobald S."/>
            <person name="Frisvad J.C."/>
            <person name="Larsen T.O."/>
            <person name="Kjaerboelling I."/>
            <person name="Rothschild-Mancinelli K."/>
            <person name="Lyhne E.K."/>
            <person name="Kogle M.E."/>
            <person name="Barry K."/>
            <person name="Clum A."/>
            <person name="Na H."/>
            <person name="Ledsgaard L."/>
            <person name="Lin J."/>
            <person name="Lipzen A."/>
            <person name="Kuo A."/>
            <person name="Riley R."/>
            <person name="Mondo S."/>
            <person name="Labutti K."/>
            <person name="Haridas S."/>
            <person name="Pangalinan J."/>
            <person name="Salamov A.A."/>
            <person name="Simmons B.A."/>
            <person name="Magnuson J.K."/>
            <person name="Chen J."/>
            <person name="Drula E."/>
            <person name="Henrissat B."/>
            <person name="Wiebenga A."/>
            <person name="Lubbers R.J."/>
            <person name="Gomes A.C."/>
            <person name="Makela M.R."/>
            <person name="Stajich J."/>
            <person name="Grigoriev I.V."/>
            <person name="Mortensen U.H."/>
            <person name="De Vries R.P."/>
            <person name="Baker S.E."/>
            <person name="Andersen M.R."/>
        </authorList>
    </citation>
    <scope>NUCLEOTIDE SEQUENCE [LARGE SCALE GENOMIC DNA]</scope>
    <source>
        <strain evidence="1 2">CBS 123904</strain>
    </source>
</reference>
<evidence type="ECO:0000313" key="2">
    <source>
        <dbReference type="Proteomes" id="UP001610446"/>
    </source>
</evidence>
<sequence length="225" mass="24562">MDGNDNMNDMIGRFTGFGIATGLDTREGEDEQGAFPAHPADLSLTANIDQNRIVFGMYRASNGWMYHAAGYPKYVPPSVGDENPSTLPPLYVDLPLHEPNLPLPQVGTTAIGYTIIHGWIYTAIGRVVGVTPYPEPVVWVHPVRGQPGHRTLPYQSAEMPVCHPPSAWNWSHRDHKQKPLPALGSQAPGVWRSPEGGCFVGVGKVIKVENGPPRGVWVEPIETSE</sequence>